<evidence type="ECO:0000256" key="2">
    <source>
        <dbReference type="SAM" id="Phobius"/>
    </source>
</evidence>
<feature type="compositionally biased region" description="Basic and acidic residues" evidence="1">
    <location>
        <begin position="543"/>
        <end position="552"/>
    </location>
</feature>
<accession>A0ABR4JR08</accession>
<evidence type="ECO:0000313" key="3">
    <source>
        <dbReference type="EMBL" id="KAL2842460.1"/>
    </source>
</evidence>
<keyword evidence="2" id="KW-1133">Transmembrane helix</keyword>
<proteinExistence type="predicted"/>
<feature type="compositionally biased region" description="Polar residues" evidence="1">
    <location>
        <begin position="555"/>
        <end position="568"/>
    </location>
</feature>
<feature type="region of interest" description="Disordered" evidence="1">
    <location>
        <begin position="522"/>
        <end position="595"/>
    </location>
</feature>
<dbReference type="RefSeq" id="XP_070895085.1">
    <property type="nucleotide sequence ID" value="XM_071046721.1"/>
</dbReference>
<comment type="caution">
    <text evidence="3">The sequence shown here is derived from an EMBL/GenBank/DDBJ whole genome shotgun (WGS) entry which is preliminary data.</text>
</comment>
<feature type="transmembrane region" description="Helical" evidence="2">
    <location>
        <begin position="483"/>
        <end position="505"/>
    </location>
</feature>
<gene>
    <name evidence="3" type="ORF">BJX68DRAFT_270638</name>
</gene>
<reference evidence="3 4" key="1">
    <citation type="submission" date="2024-07" db="EMBL/GenBank/DDBJ databases">
        <title>Section-level genome sequencing and comparative genomics of Aspergillus sections Usti and Cavernicolus.</title>
        <authorList>
            <consortium name="Lawrence Berkeley National Laboratory"/>
            <person name="Nybo J.L."/>
            <person name="Vesth T.C."/>
            <person name="Theobald S."/>
            <person name="Frisvad J.C."/>
            <person name="Larsen T.O."/>
            <person name="Kjaerboelling I."/>
            <person name="Rothschild-Mancinelli K."/>
            <person name="Lyhne E.K."/>
            <person name="Kogle M.E."/>
            <person name="Barry K."/>
            <person name="Clum A."/>
            <person name="Na H."/>
            <person name="Ledsgaard L."/>
            <person name="Lin J."/>
            <person name="Lipzen A."/>
            <person name="Kuo A."/>
            <person name="Riley R."/>
            <person name="Mondo S."/>
            <person name="LaButti K."/>
            <person name="Haridas S."/>
            <person name="Pangalinan J."/>
            <person name="Salamov A.A."/>
            <person name="Simmons B.A."/>
            <person name="Magnuson J.K."/>
            <person name="Chen J."/>
            <person name="Drula E."/>
            <person name="Henrissat B."/>
            <person name="Wiebenga A."/>
            <person name="Lubbers R.J."/>
            <person name="Gomes A.C."/>
            <person name="Macurrencykelacurrency M.R."/>
            <person name="Stajich J."/>
            <person name="Grigoriev I.V."/>
            <person name="Mortensen U.H."/>
            <person name="De vries R.P."/>
            <person name="Baker S.E."/>
            <person name="Andersen M.R."/>
        </authorList>
    </citation>
    <scope>NUCLEOTIDE SEQUENCE [LARGE SCALE GENOMIC DNA]</scope>
    <source>
        <strain evidence="3 4">CBS 756.74</strain>
    </source>
</reference>
<dbReference type="Gene3D" id="1.20.58.340">
    <property type="entry name" value="Magnesium transport protein CorA, transmembrane region"/>
    <property type="match status" value="1"/>
</dbReference>
<feature type="transmembrane region" description="Helical" evidence="2">
    <location>
        <begin position="441"/>
        <end position="463"/>
    </location>
</feature>
<keyword evidence="4" id="KW-1185">Reference proteome</keyword>
<name>A0ABR4JR08_9EURO</name>
<organism evidence="3 4">
    <name type="scientific">Aspergillus pseudodeflectus</name>
    <dbReference type="NCBI Taxonomy" id="176178"/>
    <lineage>
        <taxon>Eukaryota</taxon>
        <taxon>Fungi</taxon>
        <taxon>Dikarya</taxon>
        <taxon>Ascomycota</taxon>
        <taxon>Pezizomycotina</taxon>
        <taxon>Eurotiomycetes</taxon>
        <taxon>Eurotiomycetidae</taxon>
        <taxon>Eurotiales</taxon>
        <taxon>Aspergillaceae</taxon>
        <taxon>Aspergillus</taxon>
        <taxon>Aspergillus subgen. Nidulantes</taxon>
    </lineage>
</organism>
<dbReference type="EMBL" id="JBFXLR010000051">
    <property type="protein sequence ID" value="KAL2842460.1"/>
    <property type="molecule type" value="Genomic_DNA"/>
</dbReference>
<evidence type="ECO:0000256" key="1">
    <source>
        <dbReference type="SAM" id="MobiDB-lite"/>
    </source>
</evidence>
<dbReference type="GeneID" id="98161885"/>
<keyword evidence="2" id="KW-0812">Transmembrane</keyword>
<protein>
    <submittedName>
        <fullName evidence="3">Uncharacterized protein</fullName>
    </submittedName>
</protein>
<dbReference type="Proteomes" id="UP001610444">
    <property type="component" value="Unassembled WGS sequence"/>
</dbReference>
<keyword evidence="2" id="KW-0472">Membrane</keyword>
<evidence type="ECO:0000313" key="4">
    <source>
        <dbReference type="Proteomes" id="UP001610444"/>
    </source>
</evidence>
<sequence>MPEACVLHFTYSDPPKCETDWRGYVKAVATQLAVRLEEHMAVQRKAPLLFIAHGLGGLVVQEAAIQRASGLNILQETDVGYIFLNTSFPNYQGSDRWDNDKYGLFSFIQRTRRYDFVERALASEGGFSNGRLWMEFVNADLFTGLGLRDVSMANQHREGFTSPFNYFFAKAEQYAQTKIMYSDIHPDKWPATPISGSSTPEKREQRAVAVFMPILSFETKDNLDKLDKPIQAVARGEFPEVDNLQIELAKAYIGQESYPHGLHPRRPLDQFSYTSRREEQIMPNLGRKPDNKPMGTAAALMVDQDEMNIVKTVVKQQEGVIDQLSRAISAFHQNSRHRHWKSNGDELANTSPVGGSLDLYEIEEEQDMKPDGDRNRDGLQKSIMTSVKDSLRVLKGMLEYAGQIERNIDHLLDLKHKQANALEARYAREGSDQSHRQGNIMLYWTTITIIFLPMSFLSSFFMINISEFVKDAGGTTSWPLRNLSGYLFGILFALILPLLLIGFLLRPTPFTLAERTRLQSLSKKHANHDKHGDKVQSANASDEGTKHERAESEDSIGSNSKTSVSTSFDRSRDPLASFKMPGAGTLPPENSHSTS</sequence>